<gene>
    <name evidence="3" type="ORF">LX24_02975</name>
</gene>
<dbReference type="EMBL" id="VNHM01000040">
    <property type="protein sequence ID" value="TYO90925.1"/>
    <property type="molecule type" value="Genomic_DNA"/>
</dbReference>
<keyword evidence="4" id="KW-1185">Reference proteome</keyword>
<evidence type="ECO:0000256" key="1">
    <source>
        <dbReference type="SAM" id="Phobius"/>
    </source>
</evidence>
<protein>
    <submittedName>
        <fullName evidence="3">Uncharacterized protein DUF4367</fullName>
    </submittedName>
</protein>
<evidence type="ECO:0000313" key="3">
    <source>
        <dbReference type="EMBL" id="TYO90925.1"/>
    </source>
</evidence>
<dbReference type="InterPro" id="IPR025377">
    <property type="entry name" value="DUF4367"/>
</dbReference>
<sequence length="249" mass="28304">MLCMEQDRIDEIIKTAMKDMKVPPPPPEEFLHRLNKKYHERRKKLVAARVKTLFAAVAVILLVIVATNSFILKNATAVGNVISKFFYVEGEGSINNIVFKFFHKPKNEQDEIHEITTIQPVTIPLEEAQAKVPFKILLPLYLPDGFCLDKVTLEEVYAPSYIITLYYKSSKGEMLSICEENIIGETGRGYMYDKDDTIIEEVSINGSTATVANLKDKYVRLFWLNQSISIEILGQVTKEEAIKIAKSLK</sequence>
<dbReference type="AlphaFoldDB" id="A0A5S4ZN51"/>
<feature type="domain" description="DUF4367" evidence="2">
    <location>
        <begin position="139"/>
        <end position="248"/>
    </location>
</feature>
<feature type="transmembrane region" description="Helical" evidence="1">
    <location>
        <begin position="52"/>
        <end position="72"/>
    </location>
</feature>
<comment type="caution">
    <text evidence="3">The sequence shown here is derived from an EMBL/GenBank/DDBJ whole genome shotgun (WGS) entry which is preliminary data.</text>
</comment>
<accession>A0A5S4ZN51</accession>
<keyword evidence="1" id="KW-1133">Transmembrane helix</keyword>
<dbReference type="Proteomes" id="UP000323166">
    <property type="component" value="Unassembled WGS sequence"/>
</dbReference>
<evidence type="ECO:0000313" key="4">
    <source>
        <dbReference type="Proteomes" id="UP000323166"/>
    </source>
</evidence>
<evidence type="ECO:0000259" key="2">
    <source>
        <dbReference type="Pfam" id="PF14285"/>
    </source>
</evidence>
<proteinExistence type="predicted"/>
<reference evidence="3 4" key="1">
    <citation type="submission" date="2019-07" db="EMBL/GenBank/DDBJ databases">
        <title>Genomic Encyclopedia of Type Strains, Phase I: the one thousand microbial genomes (KMG-I) project.</title>
        <authorList>
            <person name="Kyrpides N."/>
        </authorList>
    </citation>
    <scope>NUCLEOTIDE SEQUENCE [LARGE SCALE GENOMIC DNA]</scope>
    <source>
        <strain evidence="3 4">DSM 6562</strain>
    </source>
</reference>
<keyword evidence="1" id="KW-0812">Transmembrane</keyword>
<organism evidence="3 4">
    <name type="scientific">Desulfallas thermosapovorans DSM 6562</name>
    <dbReference type="NCBI Taxonomy" id="1121431"/>
    <lineage>
        <taxon>Bacteria</taxon>
        <taxon>Bacillati</taxon>
        <taxon>Bacillota</taxon>
        <taxon>Clostridia</taxon>
        <taxon>Eubacteriales</taxon>
        <taxon>Desulfallaceae</taxon>
        <taxon>Desulfallas</taxon>
    </lineage>
</organism>
<dbReference type="Pfam" id="PF14285">
    <property type="entry name" value="DUF4367"/>
    <property type="match status" value="1"/>
</dbReference>
<keyword evidence="1" id="KW-0472">Membrane</keyword>
<name>A0A5S4ZN51_9FIRM</name>